<dbReference type="Proteomes" id="UP001148786">
    <property type="component" value="Unassembled WGS sequence"/>
</dbReference>
<evidence type="ECO:0000313" key="1">
    <source>
        <dbReference type="EMBL" id="KAJ3515448.1"/>
    </source>
</evidence>
<gene>
    <name evidence="1" type="ORF">NLJ89_g1754</name>
</gene>
<organism evidence="1 2">
    <name type="scientific">Agrocybe chaxingu</name>
    <dbReference type="NCBI Taxonomy" id="84603"/>
    <lineage>
        <taxon>Eukaryota</taxon>
        <taxon>Fungi</taxon>
        <taxon>Dikarya</taxon>
        <taxon>Basidiomycota</taxon>
        <taxon>Agaricomycotina</taxon>
        <taxon>Agaricomycetes</taxon>
        <taxon>Agaricomycetidae</taxon>
        <taxon>Agaricales</taxon>
        <taxon>Agaricineae</taxon>
        <taxon>Strophariaceae</taxon>
        <taxon>Agrocybe</taxon>
    </lineage>
</organism>
<proteinExistence type="predicted"/>
<keyword evidence="2" id="KW-1185">Reference proteome</keyword>
<comment type="caution">
    <text evidence="1">The sequence shown here is derived from an EMBL/GenBank/DDBJ whole genome shotgun (WGS) entry which is preliminary data.</text>
</comment>
<protein>
    <submittedName>
        <fullName evidence="1">Uncharacterized protein</fullName>
    </submittedName>
</protein>
<accession>A0A9W8TCX4</accession>
<dbReference type="InterPro" id="IPR046670">
    <property type="entry name" value="DUF6540"/>
</dbReference>
<name>A0A9W8TCX4_9AGAR</name>
<dbReference type="Pfam" id="PF20174">
    <property type="entry name" value="DUF6540"/>
    <property type="match status" value="1"/>
</dbReference>
<reference evidence="1" key="1">
    <citation type="submission" date="2022-07" db="EMBL/GenBank/DDBJ databases">
        <title>Genome Sequence of Agrocybe chaxingu.</title>
        <authorList>
            <person name="Buettner E."/>
        </authorList>
    </citation>
    <scope>NUCLEOTIDE SEQUENCE</scope>
    <source>
        <strain evidence="1">MP-N11</strain>
    </source>
</reference>
<evidence type="ECO:0000313" key="2">
    <source>
        <dbReference type="Proteomes" id="UP001148786"/>
    </source>
</evidence>
<sequence>MTSATLSVAICHAVLGSKAHWALYLSVKEGITRREVIYQATGPENQLHLEIRENLDPRSSERLNCLVHVSELISKEDVDQAEALIRQQEIKNNITRWTCQDWVLEVLEALDDEELLDEYEYAEARSELLDKFAN</sequence>
<dbReference type="EMBL" id="JANKHO010000096">
    <property type="protein sequence ID" value="KAJ3515448.1"/>
    <property type="molecule type" value="Genomic_DNA"/>
</dbReference>
<dbReference type="AlphaFoldDB" id="A0A9W8TCX4"/>